<evidence type="ECO:0000256" key="9">
    <source>
        <dbReference type="ARBA" id="ARBA00023160"/>
    </source>
</evidence>
<evidence type="ECO:0000313" key="19">
    <source>
        <dbReference type="Proteomes" id="UP000199182"/>
    </source>
</evidence>
<dbReference type="Gene3D" id="3.40.47.10">
    <property type="match status" value="1"/>
</dbReference>
<feature type="active site" description="For beta-ketoacyl synthase activity" evidence="15">
    <location>
        <position position="163"/>
    </location>
</feature>
<evidence type="ECO:0000313" key="18">
    <source>
        <dbReference type="EMBL" id="SDN82634.1"/>
    </source>
</evidence>
<evidence type="ECO:0000256" key="16">
    <source>
        <dbReference type="RuleBase" id="RU003694"/>
    </source>
</evidence>
<dbReference type="InterPro" id="IPR016039">
    <property type="entry name" value="Thiolase-like"/>
</dbReference>
<dbReference type="Pfam" id="PF02801">
    <property type="entry name" value="Ketoacyl-synt_C"/>
    <property type="match status" value="1"/>
</dbReference>
<sequence>MRRVVITGIGALTSLGADNNAFWQSITEGRHGISAIEGFDTTDYEVKYAAEIKNFDPIAYGIEKKEARRMDRYCQFAMAATNMAIEDCGTKFEKDAPFRIGVIVSSGIGGMGTNSEEHKKLYEKGPKRISPLYVPMIIANMAAGMISMHYNFKGSATCITTACATSSDSVGAAFRSIKHGYHDVMIAGGSEAAIIPISIAGFHNMMALSTAKNPDRASIPFDKERDGFVMGDGAGVLVLEELEHAKARGAKIYAEVAGYGSTNDAYHITSPDPEGEGAAMAMKLAMSEAGLTPEDIDYINAHGTSTPINDKFETAAIKKALGEHAYKTPVSSTKSMTGHLLGGAGAVEAIICALGLQNGIIPPTAGFRVKDEDCDLDYVTEGARKADIQAALSNSLGFGGHNATLCLKKFKD</sequence>
<dbReference type="RefSeq" id="WP_092642301.1">
    <property type="nucleotide sequence ID" value="NZ_FNID01000034.1"/>
</dbReference>
<evidence type="ECO:0000256" key="11">
    <source>
        <dbReference type="ARBA" id="ARBA00024006"/>
    </source>
</evidence>
<evidence type="ECO:0000256" key="14">
    <source>
        <dbReference type="PIRNR" id="PIRNR000447"/>
    </source>
</evidence>
<dbReference type="SUPFAM" id="SSF53901">
    <property type="entry name" value="Thiolase-like"/>
    <property type="match status" value="2"/>
</dbReference>
<evidence type="ECO:0000256" key="13">
    <source>
        <dbReference type="ARBA" id="ARBA00047659"/>
    </source>
</evidence>
<evidence type="ECO:0000256" key="7">
    <source>
        <dbReference type="ARBA" id="ARBA00022832"/>
    </source>
</evidence>
<dbReference type="InterPro" id="IPR017568">
    <property type="entry name" value="3-oxoacyl-ACP_synth-2"/>
</dbReference>
<dbReference type="CDD" id="cd00834">
    <property type="entry name" value="KAS_I_II"/>
    <property type="match status" value="1"/>
</dbReference>
<dbReference type="AlphaFoldDB" id="A0A1H0EJQ3"/>
<comment type="function">
    <text evidence="11 14">Involved in the type II fatty acid elongation cycle. Catalyzes the elongation of a wide range of acyl-ACP by the addition of two carbons from malonyl-ACP to an acyl acceptor. Can efficiently catalyze the conversion of palmitoleoyl-ACP (cis-hexadec-9-enoyl-ACP) to cis-vaccenoyl-ACP (cis-octadec-11-enoyl-ACP), an essential step in the thermal regulation of fatty acid composition.</text>
</comment>
<name>A0A1H0EJQ3_9FIRM</name>
<dbReference type="EMBL" id="FNID01000034">
    <property type="protein sequence ID" value="SDN82634.1"/>
    <property type="molecule type" value="Genomic_DNA"/>
</dbReference>
<dbReference type="GO" id="GO:0005829">
    <property type="term" value="C:cytosol"/>
    <property type="evidence" value="ECO:0007669"/>
    <property type="project" value="TreeGrafter"/>
</dbReference>
<evidence type="ECO:0000256" key="12">
    <source>
        <dbReference type="ARBA" id="ARBA00047318"/>
    </source>
</evidence>
<reference evidence="18 19" key="1">
    <citation type="submission" date="2016-10" db="EMBL/GenBank/DDBJ databases">
        <authorList>
            <person name="de Groot N.N."/>
        </authorList>
    </citation>
    <scope>NUCLEOTIDE SEQUENCE [LARGE SCALE GENOMIC DNA]</scope>
    <source>
        <strain evidence="18 19">CGMCC 1.5012</strain>
    </source>
</reference>
<dbReference type="GO" id="GO:0006633">
    <property type="term" value="P:fatty acid biosynthetic process"/>
    <property type="evidence" value="ECO:0007669"/>
    <property type="project" value="UniProtKB-UniRule"/>
</dbReference>
<dbReference type="InterPro" id="IPR014030">
    <property type="entry name" value="Ketoacyl_synth_N"/>
</dbReference>
<dbReference type="PANTHER" id="PTHR11712">
    <property type="entry name" value="POLYKETIDE SYNTHASE-RELATED"/>
    <property type="match status" value="1"/>
</dbReference>
<dbReference type="STRING" id="258515.SAMN05192585_1349"/>
<keyword evidence="8" id="KW-0443">Lipid metabolism</keyword>
<evidence type="ECO:0000256" key="3">
    <source>
        <dbReference type="ARBA" id="ARBA00012356"/>
    </source>
</evidence>
<keyword evidence="5 14" id="KW-0444">Lipid biosynthesis</keyword>
<dbReference type="UniPathway" id="UPA00094"/>
<evidence type="ECO:0000256" key="1">
    <source>
        <dbReference type="ARBA" id="ARBA00005194"/>
    </source>
</evidence>
<dbReference type="PIRSF" id="PIRSF000447">
    <property type="entry name" value="KAS_II"/>
    <property type="match status" value="1"/>
</dbReference>
<dbReference type="InterPro" id="IPR020841">
    <property type="entry name" value="PKS_Beta-ketoAc_synthase_dom"/>
</dbReference>
<keyword evidence="19" id="KW-1185">Reference proteome</keyword>
<dbReference type="EC" id="2.3.1.179" evidence="3 14"/>
<dbReference type="Pfam" id="PF00109">
    <property type="entry name" value="ketoacyl-synt"/>
    <property type="match status" value="1"/>
</dbReference>
<dbReference type="InterPro" id="IPR000794">
    <property type="entry name" value="Beta-ketoacyl_synthase"/>
</dbReference>
<organism evidence="18 19">
    <name type="scientific">Acetanaerobacterium elongatum</name>
    <dbReference type="NCBI Taxonomy" id="258515"/>
    <lineage>
        <taxon>Bacteria</taxon>
        <taxon>Bacillati</taxon>
        <taxon>Bacillota</taxon>
        <taxon>Clostridia</taxon>
        <taxon>Eubacteriales</taxon>
        <taxon>Oscillospiraceae</taxon>
        <taxon>Acetanaerobacterium</taxon>
    </lineage>
</organism>
<dbReference type="PROSITE" id="PS00606">
    <property type="entry name" value="KS3_1"/>
    <property type="match status" value="1"/>
</dbReference>
<comment type="similarity">
    <text evidence="2 14 16">Belongs to the thiolase-like superfamily. Beta-ketoacyl-ACP synthases family.</text>
</comment>
<evidence type="ECO:0000256" key="6">
    <source>
        <dbReference type="ARBA" id="ARBA00022679"/>
    </source>
</evidence>
<proteinExistence type="inferred from homology"/>
<keyword evidence="7" id="KW-0276">Fatty acid metabolism</keyword>
<evidence type="ECO:0000259" key="17">
    <source>
        <dbReference type="PROSITE" id="PS52004"/>
    </source>
</evidence>
<protein>
    <recommendedName>
        <fullName evidence="4 14">3-oxoacyl-[acyl-carrier-protein] synthase 2</fullName>
        <ecNumber evidence="3 14">2.3.1.179</ecNumber>
    </recommendedName>
</protein>
<evidence type="ECO:0000256" key="8">
    <source>
        <dbReference type="ARBA" id="ARBA00023098"/>
    </source>
</evidence>
<dbReference type="NCBIfam" id="NF005589">
    <property type="entry name" value="PRK07314.1"/>
    <property type="match status" value="1"/>
</dbReference>
<evidence type="ECO:0000256" key="2">
    <source>
        <dbReference type="ARBA" id="ARBA00008467"/>
    </source>
</evidence>
<dbReference type="NCBIfam" id="TIGR03150">
    <property type="entry name" value="fabF"/>
    <property type="match status" value="1"/>
</dbReference>
<dbReference type="PROSITE" id="PS52004">
    <property type="entry name" value="KS3_2"/>
    <property type="match status" value="1"/>
</dbReference>
<evidence type="ECO:0000256" key="5">
    <source>
        <dbReference type="ARBA" id="ARBA00022516"/>
    </source>
</evidence>
<keyword evidence="9 14" id="KW-0275">Fatty acid biosynthesis</keyword>
<comment type="catalytic activity">
    <reaction evidence="13 14">
        <text>a fatty acyl-[ACP] + malonyl-[ACP] + H(+) = a 3-oxoacyl-[ACP] + holo-[ACP] + CO2</text>
        <dbReference type="Rhea" id="RHEA:22836"/>
        <dbReference type="Rhea" id="RHEA-COMP:9623"/>
        <dbReference type="Rhea" id="RHEA-COMP:9685"/>
        <dbReference type="Rhea" id="RHEA-COMP:9916"/>
        <dbReference type="Rhea" id="RHEA-COMP:14125"/>
        <dbReference type="ChEBI" id="CHEBI:15378"/>
        <dbReference type="ChEBI" id="CHEBI:16526"/>
        <dbReference type="ChEBI" id="CHEBI:64479"/>
        <dbReference type="ChEBI" id="CHEBI:78449"/>
        <dbReference type="ChEBI" id="CHEBI:78776"/>
        <dbReference type="ChEBI" id="CHEBI:138651"/>
    </reaction>
</comment>
<dbReference type="SMART" id="SM00825">
    <property type="entry name" value="PKS_KS"/>
    <property type="match status" value="1"/>
</dbReference>
<dbReference type="FunFam" id="3.40.47.10:FF:000009">
    <property type="entry name" value="3-oxoacyl-[acyl-carrier-protein] synthase 2"/>
    <property type="match status" value="1"/>
</dbReference>
<evidence type="ECO:0000256" key="15">
    <source>
        <dbReference type="PIRSR" id="PIRSR000447-1"/>
    </source>
</evidence>
<dbReference type="InterPro" id="IPR014031">
    <property type="entry name" value="Ketoacyl_synth_C"/>
</dbReference>
<comment type="pathway">
    <text evidence="1 14">Lipid metabolism; fatty acid biosynthesis.</text>
</comment>
<evidence type="ECO:0000256" key="10">
    <source>
        <dbReference type="ARBA" id="ARBA00023315"/>
    </source>
</evidence>
<accession>A0A1H0EJQ3</accession>
<evidence type="ECO:0000256" key="4">
    <source>
        <dbReference type="ARBA" id="ARBA00014657"/>
    </source>
</evidence>
<dbReference type="PANTHER" id="PTHR11712:SF336">
    <property type="entry name" value="3-OXOACYL-[ACYL-CARRIER-PROTEIN] SYNTHASE, MITOCHONDRIAL"/>
    <property type="match status" value="1"/>
</dbReference>
<dbReference type="GO" id="GO:0004315">
    <property type="term" value="F:3-oxoacyl-[acyl-carrier-protein] synthase activity"/>
    <property type="evidence" value="ECO:0007669"/>
    <property type="project" value="UniProtKB-UniRule"/>
</dbReference>
<dbReference type="OrthoDB" id="9808669at2"/>
<dbReference type="Proteomes" id="UP000199182">
    <property type="component" value="Unassembled WGS sequence"/>
</dbReference>
<dbReference type="InterPro" id="IPR018201">
    <property type="entry name" value="Ketoacyl_synth_AS"/>
</dbReference>
<keyword evidence="10 14" id="KW-0012">Acyltransferase</keyword>
<gene>
    <name evidence="18" type="ORF">SAMN05192585_1349</name>
</gene>
<comment type="catalytic activity">
    <reaction evidence="12 14">
        <text>(9Z)-hexadecenoyl-[ACP] + malonyl-[ACP] + H(+) = 3-oxo-(11Z)-octadecenoyl-[ACP] + holo-[ACP] + CO2</text>
        <dbReference type="Rhea" id="RHEA:55040"/>
        <dbReference type="Rhea" id="RHEA-COMP:9623"/>
        <dbReference type="Rhea" id="RHEA-COMP:9685"/>
        <dbReference type="Rhea" id="RHEA-COMP:10800"/>
        <dbReference type="Rhea" id="RHEA-COMP:14074"/>
        <dbReference type="ChEBI" id="CHEBI:15378"/>
        <dbReference type="ChEBI" id="CHEBI:16526"/>
        <dbReference type="ChEBI" id="CHEBI:64479"/>
        <dbReference type="ChEBI" id="CHEBI:78449"/>
        <dbReference type="ChEBI" id="CHEBI:83989"/>
        <dbReference type="ChEBI" id="CHEBI:138538"/>
        <dbReference type="EC" id="2.3.1.179"/>
    </reaction>
</comment>
<feature type="domain" description="Ketosynthase family 3 (KS3)" evidence="17">
    <location>
        <begin position="1"/>
        <end position="409"/>
    </location>
</feature>
<keyword evidence="6 14" id="KW-0808">Transferase</keyword>